<feature type="transmembrane region" description="Helical" evidence="1">
    <location>
        <begin position="279"/>
        <end position="297"/>
    </location>
</feature>
<dbReference type="Proteomes" id="UP000007374">
    <property type="component" value="Unassembled WGS sequence"/>
</dbReference>
<feature type="transmembrane region" description="Helical" evidence="1">
    <location>
        <begin position="119"/>
        <end position="141"/>
    </location>
</feature>
<keyword evidence="1" id="KW-0812">Transmembrane</keyword>
<feature type="transmembrane region" description="Helical" evidence="1">
    <location>
        <begin position="45"/>
        <end position="64"/>
    </location>
</feature>
<evidence type="ECO:0000259" key="2">
    <source>
        <dbReference type="Pfam" id="PF01757"/>
    </source>
</evidence>
<evidence type="ECO:0000313" key="4">
    <source>
        <dbReference type="Proteomes" id="UP000007374"/>
    </source>
</evidence>
<dbReference type="eggNOG" id="COG1835">
    <property type="taxonomic scope" value="Bacteria"/>
</dbReference>
<evidence type="ECO:0000313" key="3">
    <source>
        <dbReference type="EMBL" id="EKF44424.1"/>
    </source>
</evidence>
<feature type="domain" description="Acyltransferase 3" evidence="2">
    <location>
        <begin position="41"/>
        <end position="396"/>
    </location>
</feature>
<keyword evidence="3" id="KW-0012">Acyltransferase</keyword>
<dbReference type="InterPro" id="IPR002656">
    <property type="entry name" value="Acyl_transf_3_dom"/>
</dbReference>
<feature type="transmembrane region" description="Helical" evidence="1">
    <location>
        <begin position="352"/>
        <end position="371"/>
    </location>
</feature>
<name>K2P2U9_9HYPH</name>
<dbReference type="PANTHER" id="PTHR36927">
    <property type="entry name" value="BLR4337 PROTEIN"/>
    <property type="match status" value="1"/>
</dbReference>
<feature type="transmembrane region" description="Helical" evidence="1">
    <location>
        <begin position="317"/>
        <end position="340"/>
    </location>
</feature>
<keyword evidence="1" id="KW-1133">Transmembrane helix</keyword>
<feature type="transmembrane region" description="Helical" evidence="1">
    <location>
        <begin position="175"/>
        <end position="197"/>
    </location>
</feature>
<keyword evidence="4" id="KW-1185">Reference proteome</keyword>
<dbReference type="STRING" id="721133.SAMN05216176_102353"/>
<organism evidence="3 4">
    <name type="scientific">Nitratireductor indicus C115</name>
    <dbReference type="NCBI Taxonomy" id="1231190"/>
    <lineage>
        <taxon>Bacteria</taxon>
        <taxon>Pseudomonadati</taxon>
        <taxon>Pseudomonadota</taxon>
        <taxon>Alphaproteobacteria</taxon>
        <taxon>Hyphomicrobiales</taxon>
        <taxon>Phyllobacteriaceae</taxon>
        <taxon>Nitratireductor</taxon>
    </lineage>
</organism>
<dbReference type="GO" id="GO:0016747">
    <property type="term" value="F:acyltransferase activity, transferring groups other than amino-acyl groups"/>
    <property type="evidence" value="ECO:0007669"/>
    <property type="project" value="InterPro"/>
</dbReference>
<keyword evidence="3" id="KW-0808">Transferase</keyword>
<gene>
    <name evidence="3" type="ORF">NA8A_01740</name>
</gene>
<reference evidence="3 4" key="1">
    <citation type="journal article" date="2012" name="J. Bacteriol.">
        <title>Genome Sequence of Nitratireductor indicus Type Strain C115.</title>
        <authorList>
            <person name="Lai Q."/>
            <person name="Li G."/>
            <person name="Yu Z."/>
            <person name="Shao Z."/>
        </authorList>
    </citation>
    <scope>NUCLEOTIDE SEQUENCE [LARGE SCALE GENOMIC DNA]</scope>
    <source>
        <strain evidence="3 4">C115</strain>
    </source>
</reference>
<dbReference type="AlphaFoldDB" id="K2P2U9"/>
<sequence>MTAGIDGLPLTEIETLFASMPSPASNAGAAGDGDVQQQRLYYIDFLRVSAFLLLIAYHASVAFFPDMKWLIEAPDGSPALSLIMKFPRAWRLALLFFVSGMGTWFVFRRVSSFAFLKGRFLRLFPPLIFAMCVIVVPQVWYERMYEEGYQGSFLTFWLTRYFTEGKYPDGNFTWAHMWFVAYLLSMTFVCYPVFRLLDHPRAKPVTDWFERTAASPFVYLFFLLPLVLNLALSPIFPRQTNSLYNDGAWFAVWASWFGLGFLFARHHRSLIDGLVARRWASAAMAMGLTLVLYAFSWTDLGGLSIGDYDRMTPLYKALLLALAWVMILMLCGFAALHINGPSKTVAWLNRKVFPLYIVHQTIVVAALYYVLPLGLGVWEEYGLVLFATFAGSLLFAMAAELLPGRLGLLVGLAPRTTRRSSAEEAQVQSARGA</sequence>
<feature type="transmembrane region" description="Helical" evidence="1">
    <location>
        <begin position="248"/>
        <end position="267"/>
    </location>
</feature>
<feature type="transmembrane region" description="Helical" evidence="1">
    <location>
        <begin position="217"/>
        <end position="236"/>
    </location>
</feature>
<dbReference type="Pfam" id="PF01757">
    <property type="entry name" value="Acyl_transf_3"/>
    <property type="match status" value="1"/>
</dbReference>
<proteinExistence type="predicted"/>
<comment type="caution">
    <text evidence="3">The sequence shown here is derived from an EMBL/GenBank/DDBJ whole genome shotgun (WGS) entry which is preliminary data.</text>
</comment>
<protein>
    <submittedName>
        <fullName evidence="3">Acyltransferase 3</fullName>
    </submittedName>
</protein>
<dbReference type="PANTHER" id="PTHR36927:SF3">
    <property type="entry name" value="GLUCANS BIOSYNTHESIS PROTEIN C"/>
    <property type="match status" value="1"/>
</dbReference>
<keyword evidence="1" id="KW-0472">Membrane</keyword>
<feature type="transmembrane region" description="Helical" evidence="1">
    <location>
        <begin position="383"/>
        <end position="402"/>
    </location>
</feature>
<evidence type="ECO:0000256" key="1">
    <source>
        <dbReference type="SAM" id="Phobius"/>
    </source>
</evidence>
<feature type="transmembrane region" description="Helical" evidence="1">
    <location>
        <begin position="89"/>
        <end position="107"/>
    </location>
</feature>
<dbReference type="PATRIC" id="fig|1231190.3.peg.371"/>
<dbReference type="EMBL" id="AMSI01000001">
    <property type="protein sequence ID" value="EKF44424.1"/>
    <property type="molecule type" value="Genomic_DNA"/>
</dbReference>
<dbReference type="InterPro" id="IPR050623">
    <property type="entry name" value="Glucan_succinyl_AcylTrfase"/>
</dbReference>
<accession>K2P2U9</accession>